<evidence type="ECO:0000259" key="4">
    <source>
        <dbReference type="PROSITE" id="PS51233"/>
    </source>
</evidence>
<feature type="domain" description="VWFD" evidence="4">
    <location>
        <begin position="1"/>
        <end position="124"/>
    </location>
</feature>
<proteinExistence type="predicted"/>
<evidence type="ECO:0000313" key="5">
    <source>
        <dbReference type="Ensembl" id="ENSMMOP00000010775.1"/>
    </source>
</evidence>
<sequence>RKGVSWTKEVTVFIGDVMVQLLQDWVVDNDVVSLPLLREPYIYIERQTNTILLNTNIGLKILWSGRSHLEVSVPGSYKTHTCGLCGNFNNYYQDDLRMPSGRISLSEADFGNSWRPGEDIDPCKDAGYQAKKGANARCKVLKSAAFKPCHRVVPPEPWYGACVYDLCACGTNTDECLCDTLEAYASQCREAGVILQWRSSSLCGGFSELFFNSFSF</sequence>
<dbReference type="InterPro" id="IPR014853">
    <property type="entry name" value="VWF/SSPO/ZAN-like_Cys-rich_dom"/>
</dbReference>
<dbReference type="Pfam" id="PF00094">
    <property type="entry name" value="VWD"/>
    <property type="match status" value="1"/>
</dbReference>
<dbReference type="Ensembl" id="ENSMMOT00000010958.1">
    <property type="protein sequence ID" value="ENSMMOP00000010775.1"/>
    <property type="gene ID" value="ENSMMOG00000008311.1"/>
</dbReference>
<dbReference type="PANTHER" id="PTHR46698">
    <property type="entry name" value="CROSSVEINLESS 2"/>
    <property type="match status" value="1"/>
</dbReference>
<dbReference type="Proteomes" id="UP000261620">
    <property type="component" value="Unplaced"/>
</dbReference>
<dbReference type="InterPro" id="IPR052424">
    <property type="entry name" value="Kielin_Chordin-BMP_Reg"/>
</dbReference>
<organism evidence="5 6">
    <name type="scientific">Mola mola</name>
    <name type="common">Ocean sunfish</name>
    <name type="synonym">Tetraodon mola</name>
    <dbReference type="NCBI Taxonomy" id="94237"/>
    <lineage>
        <taxon>Eukaryota</taxon>
        <taxon>Metazoa</taxon>
        <taxon>Chordata</taxon>
        <taxon>Craniata</taxon>
        <taxon>Vertebrata</taxon>
        <taxon>Euteleostomi</taxon>
        <taxon>Actinopterygii</taxon>
        <taxon>Neopterygii</taxon>
        <taxon>Teleostei</taxon>
        <taxon>Neoteleostei</taxon>
        <taxon>Acanthomorphata</taxon>
        <taxon>Eupercaria</taxon>
        <taxon>Tetraodontiformes</taxon>
        <taxon>Molidae</taxon>
        <taxon>Mola</taxon>
    </lineage>
</organism>
<dbReference type="GO" id="GO:0005576">
    <property type="term" value="C:extracellular region"/>
    <property type="evidence" value="ECO:0007669"/>
    <property type="project" value="UniProtKB-SubCell"/>
</dbReference>
<reference evidence="5" key="2">
    <citation type="submission" date="2025-09" db="UniProtKB">
        <authorList>
            <consortium name="Ensembl"/>
        </authorList>
    </citation>
    <scope>IDENTIFICATION</scope>
</reference>
<accession>A0A3Q4B0M3</accession>
<comment type="subcellular location">
    <subcellularLocation>
        <location evidence="1">Secreted</location>
    </subcellularLocation>
</comment>
<dbReference type="PROSITE" id="PS51233">
    <property type="entry name" value="VWFD"/>
    <property type="match status" value="1"/>
</dbReference>
<dbReference type="PANTHER" id="PTHR46698:SF2">
    <property type="entry name" value="KIELIN_CHORDIN-LIKE PROTEIN"/>
    <property type="match status" value="1"/>
</dbReference>
<keyword evidence="2" id="KW-0964">Secreted</keyword>
<dbReference type="AlphaFoldDB" id="A0A3Q4B0M3"/>
<evidence type="ECO:0000256" key="1">
    <source>
        <dbReference type="ARBA" id="ARBA00004613"/>
    </source>
</evidence>
<protein>
    <recommendedName>
        <fullName evidence="4">VWFD domain-containing protein</fullName>
    </recommendedName>
</protein>
<keyword evidence="6" id="KW-1185">Reference proteome</keyword>
<dbReference type="SMART" id="SM00832">
    <property type="entry name" value="C8"/>
    <property type="match status" value="1"/>
</dbReference>
<dbReference type="OMA" id="SAFNICH"/>
<dbReference type="GO" id="GO:0030513">
    <property type="term" value="P:positive regulation of BMP signaling pathway"/>
    <property type="evidence" value="ECO:0007669"/>
    <property type="project" value="TreeGrafter"/>
</dbReference>
<evidence type="ECO:0000256" key="3">
    <source>
        <dbReference type="ARBA" id="ARBA00022729"/>
    </source>
</evidence>
<keyword evidence="3" id="KW-0732">Signal</keyword>
<dbReference type="STRING" id="94237.ENSMMOP00000010775"/>
<evidence type="ECO:0000256" key="2">
    <source>
        <dbReference type="ARBA" id="ARBA00022525"/>
    </source>
</evidence>
<evidence type="ECO:0000313" key="6">
    <source>
        <dbReference type="Proteomes" id="UP000261620"/>
    </source>
</evidence>
<name>A0A3Q4B0M3_MOLML</name>
<reference evidence="5" key="1">
    <citation type="submission" date="2025-08" db="UniProtKB">
        <authorList>
            <consortium name="Ensembl"/>
        </authorList>
    </citation>
    <scope>IDENTIFICATION</scope>
</reference>
<dbReference type="Pfam" id="PF08742">
    <property type="entry name" value="C8"/>
    <property type="match status" value="1"/>
</dbReference>
<dbReference type="InterPro" id="IPR001846">
    <property type="entry name" value="VWF_type-D"/>
</dbReference>